<dbReference type="RefSeq" id="WP_119086450.1">
    <property type="nucleotide sequence ID" value="NZ_QXIY01000041.1"/>
</dbReference>
<proteinExistence type="predicted"/>
<evidence type="ECO:0000313" key="2">
    <source>
        <dbReference type="Proteomes" id="UP000266113"/>
    </source>
</evidence>
<dbReference type="AlphaFoldDB" id="A0A398DJU8"/>
<protein>
    <submittedName>
        <fullName evidence="1">Uncharacterized protein</fullName>
    </submittedName>
</protein>
<sequence>MAGFPFRHAWTPPLDIPSVPPWTWWVAAAVHDGEPVLLVIVRFWLETEGLPELFEQAALILAGQLETLLSSPELRSLDP</sequence>
<dbReference type="EMBL" id="QXIY01000041">
    <property type="protein sequence ID" value="RIE15946.1"/>
    <property type="molecule type" value="Genomic_DNA"/>
</dbReference>
<keyword evidence="2" id="KW-1185">Reference proteome</keyword>
<name>A0A398DJU8_9BACT</name>
<dbReference type="Proteomes" id="UP000266113">
    <property type="component" value="Unassembled WGS sequence"/>
</dbReference>
<comment type="caution">
    <text evidence="1">The sequence shown here is derived from an EMBL/GenBank/DDBJ whole genome shotgun (WGS) entry which is preliminary data.</text>
</comment>
<evidence type="ECO:0000313" key="1">
    <source>
        <dbReference type="EMBL" id="RIE15946.1"/>
    </source>
</evidence>
<organism evidence="1 2">
    <name type="scientific">Candidatus Cryosericum septentrionale</name>
    <dbReference type="NCBI Taxonomy" id="2290913"/>
    <lineage>
        <taxon>Bacteria</taxon>
        <taxon>Pseudomonadati</taxon>
        <taxon>Caldisericota/Cryosericota group</taxon>
        <taxon>Candidatus Cryosericota</taxon>
        <taxon>Candidatus Cryosericia</taxon>
        <taxon>Candidatus Cryosericales</taxon>
        <taxon>Candidatus Cryosericaceae</taxon>
        <taxon>Candidatus Cryosericum</taxon>
    </lineage>
</organism>
<accession>A0A398DJU8</accession>
<gene>
    <name evidence="1" type="ORF">SMC1_09050</name>
</gene>
<reference evidence="1 2" key="1">
    <citation type="submission" date="2018-09" db="EMBL/GenBank/DDBJ databases">
        <title>Discovery and Ecogenomic Context for Candidatus Cryosericales, a Global Caldiserica Order Active in Thawing Permafrost.</title>
        <authorList>
            <person name="Martinez M.A."/>
            <person name="Woodcroft B.J."/>
            <person name="Ignacio Espinoza J.C."/>
            <person name="Zayed A."/>
            <person name="Singleton C.M."/>
            <person name="Boyd J."/>
            <person name="Li Y.-F."/>
            <person name="Purvine S."/>
            <person name="Maughan H."/>
            <person name="Hodgkins S.B."/>
            <person name="Anderson D."/>
            <person name="Sederholm M."/>
            <person name="Temperton B."/>
            <person name="Saleska S.R."/>
            <person name="Tyson G.W."/>
            <person name="Rich V.I."/>
        </authorList>
    </citation>
    <scope>NUCLEOTIDE SEQUENCE [LARGE SCALE GENOMIC DNA]</scope>
    <source>
        <strain evidence="1 2">SMC1</strain>
    </source>
</reference>